<reference evidence="3" key="1">
    <citation type="journal article" date="2019" name="Int. J. Syst. Evol. Microbiol.">
        <title>The Global Catalogue of Microorganisms (GCM) 10K type strain sequencing project: providing services to taxonomists for standard genome sequencing and annotation.</title>
        <authorList>
            <consortium name="The Broad Institute Genomics Platform"/>
            <consortium name="The Broad Institute Genome Sequencing Center for Infectious Disease"/>
            <person name="Wu L."/>
            <person name="Ma J."/>
        </authorList>
    </citation>
    <scope>NUCLEOTIDE SEQUENCE [LARGE SCALE GENOMIC DNA]</scope>
    <source>
        <strain evidence="3">JCM 15442</strain>
    </source>
</reference>
<keyword evidence="3" id="KW-1185">Reference proteome</keyword>
<organism evidence="2 3">
    <name type="scientific">Deinococcus aerolatus</name>
    <dbReference type="NCBI Taxonomy" id="522487"/>
    <lineage>
        <taxon>Bacteria</taxon>
        <taxon>Thermotogati</taxon>
        <taxon>Deinococcota</taxon>
        <taxon>Deinococci</taxon>
        <taxon>Deinococcales</taxon>
        <taxon>Deinococcaceae</taxon>
        <taxon>Deinococcus</taxon>
    </lineage>
</organism>
<accession>A0ABQ2GES9</accession>
<feature type="transmembrane region" description="Helical" evidence="1">
    <location>
        <begin position="27"/>
        <end position="45"/>
    </location>
</feature>
<comment type="caution">
    <text evidence="2">The sequence shown here is derived from an EMBL/GenBank/DDBJ whole genome shotgun (WGS) entry which is preliminary data.</text>
</comment>
<proteinExistence type="predicted"/>
<evidence type="ECO:0000313" key="2">
    <source>
        <dbReference type="EMBL" id="GGL90884.1"/>
    </source>
</evidence>
<dbReference type="EMBL" id="BMOL01000019">
    <property type="protein sequence ID" value="GGL90884.1"/>
    <property type="molecule type" value="Genomic_DNA"/>
</dbReference>
<protein>
    <submittedName>
        <fullName evidence="2">Uncharacterized protein</fullName>
    </submittedName>
</protein>
<keyword evidence="1" id="KW-0812">Transmembrane</keyword>
<dbReference type="Proteomes" id="UP000639973">
    <property type="component" value="Unassembled WGS sequence"/>
</dbReference>
<evidence type="ECO:0000256" key="1">
    <source>
        <dbReference type="SAM" id="Phobius"/>
    </source>
</evidence>
<gene>
    <name evidence="2" type="ORF">GCM10010840_31160</name>
</gene>
<name>A0ABQ2GES9_9DEIO</name>
<sequence length="66" mass="7043">MGHTLSPLAQPHSGAFRNILGLTLPPLALGLMGGLCVLVSLYYLWGQEVRGDVAERVAQVREALSV</sequence>
<evidence type="ECO:0000313" key="3">
    <source>
        <dbReference type="Proteomes" id="UP000639973"/>
    </source>
</evidence>
<keyword evidence="1" id="KW-0472">Membrane</keyword>
<keyword evidence="1" id="KW-1133">Transmembrane helix</keyword>